<comment type="caution">
    <text evidence="1">The sequence shown here is derived from an EMBL/GenBank/DDBJ whole genome shotgun (WGS) entry which is preliminary data.</text>
</comment>
<keyword evidence="2" id="KW-1185">Reference proteome</keyword>
<accession>A0A1B8YH44</accession>
<protein>
    <submittedName>
        <fullName evidence="1">Uncharacterized protein</fullName>
    </submittedName>
</protein>
<name>A0A1B8YH44_9GAMM</name>
<organism evidence="1 2">
    <name type="scientific">Photorhabdus namnaonensis</name>
    <dbReference type="NCBI Taxonomy" id="1851568"/>
    <lineage>
        <taxon>Bacteria</taxon>
        <taxon>Pseudomonadati</taxon>
        <taxon>Pseudomonadota</taxon>
        <taxon>Gammaproteobacteria</taxon>
        <taxon>Enterobacterales</taxon>
        <taxon>Morganellaceae</taxon>
        <taxon>Photorhabdus</taxon>
    </lineage>
</organism>
<reference evidence="2" key="1">
    <citation type="submission" date="2015-11" db="EMBL/GenBank/DDBJ databases">
        <authorList>
            <person name="Tobias N.J."/>
            <person name="Mishra B."/>
            <person name="Gupta D.K."/>
            <person name="Thines M."/>
            <person name="Stinear T.P."/>
            <person name="Bode H.B."/>
        </authorList>
    </citation>
    <scope>NUCLEOTIDE SEQUENCE [LARGE SCALE GENOMIC DNA]</scope>
    <source>
        <strain evidence="2">PB45.5</strain>
    </source>
</reference>
<proteinExistence type="predicted"/>
<dbReference type="EMBL" id="LOIC01000072">
    <property type="protein sequence ID" value="OCA54385.1"/>
    <property type="molecule type" value="Genomic_DNA"/>
</dbReference>
<evidence type="ECO:0000313" key="1">
    <source>
        <dbReference type="EMBL" id="OCA54385.1"/>
    </source>
</evidence>
<sequence>MDFKLSKDRNRSSEYYSTMSGLAARLVNESALSSAKFIKDNILRMKFQNEVKSFTHHQIEIINSSSSDSLKQQEVASEDKANHPIFSFQKRHFKVAITPS</sequence>
<gene>
    <name evidence="1" type="ORF">Phpb_02829</name>
</gene>
<evidence type="ECO:0000313" key="2">
    <source>
        <dbReference type="Proteomes" id="UP000092665"/>
    </source>
</evidence>
<dbReference type="RefSeq" id="WP_065390872.1">
    <property type="nucleotide sequence ID" value="NZ_CAWMQN010000072.1"/>
</dbReference>
<dbReference type="AlphaFoldDB" id="A0A1B8YH44"/>
<dbReference type="Proteomes" id="UP000092665">
    <property type="component" value="Unassembled WGS sequence"/>
</dbReference>